<evidence type="ECO:0000313" key="3">
    <source>
        <dbReference type="EMBL" id="VDM95455.1"/>
    </source>
</evidence>
<reference evidence="5" key="1">
    <citation type="submission" date="2017-02" db="UniProtKB">
        <authorList>
            <consortium name="WormBaseParasite"/>
        </authorList>
    </citation>
    <scope>IDENTIFICATION</scope>
</reference>
<gene>
    <name evidence="3" type="ORF">TCLT_LOCUS472</name>
</gene>
<accession>A0A0N5CK85</accession>
<proteinExistence type="predicted"/>
<reference evidence="3 4" key="2">
    <citation type="submission" date="2018-11" db="EMBL/GenBank/DDBJ databases">
        <authorList>
            <consortium name="Pathogen Informatics"/>
        </authorList>
    </citation>
    <scope>NUCLEOTIDE SEQUENCE [LARGE SCALE GENOMIC DNA]</scope>
</reference>
<sequence length="137" mass="15458">MLVERRPGPSNSGYGSGSGPLYENFRRTESASNVVRSVPKHSKRSRSAILSSRPKLIRNSEDFSIAFNNMHKDIIRTKAPIDMRPLSIPPPEIKRNSRAESYCYAVLGIATIIVFGIAFTIWLTYDSLEKFVSDFFN</sequence>
<evidence type="ECO:0000313" key="4">
    <source>
        <dbReference type="Proteomes" id="UP000276776"/>
    </source>
</evidence>
<keyword evidence="4" id="KW-1185">Reference proteome</keyword>
<keyword evidence="2" id="KW-0472">Membrane</keyword>
<dbReference type="WBParaSite" id="TCLT_0000047101-mRNA-1">
    <property type="protein sequence ID" value="TCLT_0000047101-mRNA-1"/>
    <property type="gene ID" value="TCLT_0000047101"/>
</dbReference>
<name>A0A0N5CK85_THECL</name>
<evidence type="ECO:0000256" key="1">
    <source>
        <dbReference type="SAM" id="MobiDB-lite"/>
    </source>
</evidence>
<feature type="region of interest" description="Disordered" evidence="1">
    <location>
        <begin position="1"/>
        <end position="23"/>
    </location>
</feature>
<protein>
    <submittedName>
        <fullName evidence="5">LEM domain-containing protein</fullName>
    </submittedName>
</protein>
<keyword evidence="2" id="KW-0812">Transmembrane</keyword>
<evidence type="ECO:0000313" key="5">
    <source>
        <dbReference type="WBParaSite" id="TCLT_0000047101-mRNA-1"/>
    </source>
</evidence>
<keyword evidence="2" id="KW-1133">Transmembrane helix</keyword>
<dbReference type="OrthoDB" id="5830774at2759"/>
<evidence type="ECO:0000256" key="2">
    <source>
        <dbReference type="SAM" id="Phobius"/>
    </source>
</evidence>
<dbReference type="EMBL" id="UYYF01000034">
    <property type="protein sequence ID" value="VDM95455.1"/>
    <property type="molecule type" value="Genomic_DNA"/>
</dbReference>
<feature type="transmembrane region" description="Helical" evidence="2">
    <location>
        <begin position="102"/>
        <end position="125"/>
    </location>
</feature>
<dbReference type="Proteomes" id="UP000276776">
    <property type="component" value="Unassembled WGS sequence"/>
</dbReference>
<organism evidence="5">
    <name type="scientific">Thelazia callipaeda</name>
    <name type="common">Oriental eyeworm</name>
    <name type="synonym">Parasitic nematode</name>
    <dbReference type="NCBI Taxonomy" id="103827"/>
    <lineage>
        <taxon>Eukaryota</taxon>
        <taxon>Metazoa</taxon>
        <taxon>Ecdysozoa</taxon>
        <taxon>Nematoda</taxon>
        <taxon>Chromadorea</taxon>
        <taxon>Rhabditida</taxon>
        <taxon>Spirurina</taxon>
        <taxon>Spiruromorpha</taxon>
        <taxon>Thelazioidea</taxon>
        <taxon>Thelaziidae</taxon>
        <taxon>Thelazia</taxon>
    </lineage>
</organism>
<dbReference type="AlphaFoldDB" id="A0A0N5CK85"/>